<keyword evidence="3" id="KW-0378">Hydrolase</keyword>
<dbReference type="EMBL" id="JAGKQQ010000001">
    <property type="protein sequence ID" value="MBP3955498.1"/>
    <property type="molecule type" value="Genomic_DNA"/>
</dbReference>
<reference evidence="5 6" key="1">
    <citation type="submission" date="2021-04" db="EMBL/GenBank/DDBJ databases">
        <authorList>
            <person name="Ivanova A."/>
        </authorList>
    </citation>
    <scope>NUCLEOTIDE SEQUENCE [LARGE SCALE GENOMIC DNA]</scope>
    <source>
        <strain evidence="5 6">G18</strain>
    </source>
</reference>
<dbReference type="Pfam" id="PF04586">
    <property type="entry name" value="Peptidase_S78"/>
    <property type="match status" value="1"/>
</dbReference>
<accession>A0ABS5BRK0</accession>
<evidence type="ECO:0000256" key="1">
    <source>
        <dbReference type="ARBA" id="ARBA00022612"/>
    </source>
</evidence>
<dbReference type="Proteomes" id="UP000676565">
    <property type="component" value="Unassembled WGS sequence"/>
</dbReference>
<dbReference type="RefSeq" id="WP_210653575.1">
    <property type="nucleotide sequence ID" value="NZ_JAGKQQ010000001.1"/>
</dbReference>
<keyword evidence="6" id="KW-1185">Reference proteome</keyword>
<protein>
    <submittedName>
        <fullName evidence="5">HK97 family phage prohead protease</fullName>
    </submittedName>
</protein>
<dbReference type="GO" id="GO:0006508">
    <property type="term" value="P:proteolysis"/>
    <property type="evidence" value="ECO:0007669"/>
    <property type="project" value="UniProtKB-KW"/>
</dbReference>
<keyword evidence="2 5" id="KW-0645">Protease</keyword>
<evidence type="ECO:0000313" key="5">
    <source>
        <dbReference type="EMBL" id="MBP3955498.1"/>
    </source>
</evidence>
<dbReference type="GO" id="GO:0008233">
    <property type="term" value="F:peptidase activity"/>
    <property type="evidence" value="ECO:0007669"/>
    <property type="project" value="UniProtKB-KW"/>
</dbReference>
<sequence>MNDWLVLPHGWSAAPLGAAPVARAPLIAGRLPIGDLSRLPGSNLDGQPGYRTVYLPGAFDDTVAQALRGEGPGIKLRVNHDPARDLASTADGTLQLWLSEDGLTWQARVHSPIPVAWCSMTAGPTEFRHQTLSTGETVKVVTRALLTEISLVERPAFHAPAWVVPEEPFR</sequence>
<evidence type="ECO:0000256" key="3">
    <source>
        <dbReference type="ARBA" id="ARBA00022801"/>
    </source>
</evidence>
<keyword evidence="1" id="KW-1188">Viral release from host cell</keyword>
<evidence type="ECO:0000259" key="4">
    <source>
        <dbReference type="Pfam" id="PF04586"/>
    </source>
</evidence>
<comment type="caution">
    <text evidence="5">The sequence shown here is derived from an EMBL/GenBank/DDBJ whole genome shotgun (WGS) entry which is preliminary data.</text>
</comment>
<gene>
    <name evidence="5" type="ORF">J8F10_09410</name>
</gene>
<evidence type="ECO:0000256" key="2">
    <source>
        <dbReference type="ARBA" id="ARBA00022670"/>
    </source>
</evidence>
<organism evidence="5 6">
    <name type="scientific">Gemmata palustris</name>
    <dbReference type="NCBI Taxonomy" id="2822762"/>
    <lineage>
        <taxon>Bacteria</taxon>
        <taxon>Pseudomonadati</taxon>
        <taxon>Planctomycetota</taxon>
        <taxon>Planctomycetia</taxon>
        <taxon>Gemmatales</taxon>
        <taxon>Gemmataceae</taxon>
        <taxon>Gemmata</taxon>
    </lineage>
</organism>
<evidence type="ECO:0000313" key="6">
    <source>
        <dbReference type="Proteomes" id="UP000676565"/>
    </source>
</evidence>
<proteinExistence type="predicted"/>
<name>A0ABS5BRK0_9BACT</name>
<dbReference type="InterPro" id="IPR054613">
    <property type="entry name" value="Peptidase_S78_dom"/>
</dbReference>
<feature type="domain" description="Prohead serine protease" evidence="4">
    <location>
        <begin position="49"/>
        <end position="157"/>
    </location>
</feature>